<evidence type="ECO:0000313" key="2">
    <source>
        <dbReference type="Proteomes" id="UP001597461"/>
    </source>
</evidence>
<keyword evidence="2" id="KW-1185">Reference proteome</keyword>
<name>A0ABW5MFU4_9SPHI</name>
<sequence>MKFKLLILAFCITQTIKAQSEYIVTLQNDTIKGKVKNYLEDVVKFIPEGSTERVRYKPTEIKAFHVKLKKEEIDLEAIKLPGKRKPLFVNRLLSGKIILYELVETFVRYNGGISHGVTWYVKKLDQDIVEIKTSELSFNRKGREDAFLVLLKDNPKVAEQYQNGGKFSFDFIKSIINAYNQS</sequence>
<evidence type="ECO:0008006" key="3">
    <source>
        <dbReference type="Google" id="ProtNLM"/>
    </source>
</evidence>
<dbReference type="Proteomes" id="UP001597461">
    <property type="component" value="Unassembled WGS sequence"/>
</dbReference>
<protein>
    <recommendedName>
        <fullName evidence="3">DUF4468 domain-containing protein</fullName>
    </recommendedName>
</protein>
<accession>A0ABW5MFU4</accession>
<evidence type="ECO:0000313" key="1">
    <source>
        <dbReference type="EMBL" id="MFD2581623.1"/>
    </source>
</evidence>
<organism evidence="1 2">
    <name type="scientific">Pedobacter vanadiisoli</name>
    <dbReference type="NCBI Taxonomy" id="1761975"/>
    <lineage>
        <taxon>Bacteria</taxon>
        <taxon>Pseudomonadati</taxon>
        <taxon>Bacteroidota</taxon>
        <taxon>Sphingobacteriia</taxon>
        <taxon>Sphingobacteriales</taxon>
        <taxon>Sphingobacteriaceae</taxon>
        <taxon>Pedobacter</taxon>
    </lineage>
</organism>
<dbReference type="RefSeq" id="WP_379075211.1">
    <property type="nucleotide sequence ID" value="NZ_JBHULL010000004.1"/>
</dbReference>
<gene>
    <name evidence="1" type="ORF">ACFSR6_03915</name>
</gene>
<comment type="caution">
    <text evidence="1">The sequence shown here is derived from an EMBL/GenBank/DDBJ whole genome shotgun (WGS) entry which is preliminary data.</text>
</comment>
<proteinExistence type="predicted"/>
<reference evidence="2" key="1">
    <citation type="journal article" date="2019" name="Int. J. Syst. Evol. Microbiol.">
        <title>The Global Catalogue of Microorganisms (GCM) 10K type strain sequencing project: providing services to taxonomists for standard genome sequencing and annotation.</title>
        <authorList>
            <consortium name="The Broad Institute Genomics Platform"/>
            <consortium name="The Broad Institute Genome Sequencing Center for Infectious Disease"/>
            <person name="Wu L."/>
            <person name="Ma J."/>
        </authorList>
    </citation>
    <scope>NUCLEOTIDE SEQUENCE [LARGE SCALE GENOMIC DNA]</scope>
    <source>
        <strain evidence="2">KCTC 42866</strain>
    </source>
</reference>
<dbReference type="EMBL" id="JBHULL010000004">
    <property type="protein sequence ID" value="MFD2581623.1"/>
    <property type="molecule type" value="Genomic_DNA"/>
</dbReference>